<keyword evidence="3" id="KW-0597">Phosphoprotein</keyword>
<evidence type="ECO:0000256" key="1">
    <source>
        <dbReference type="ARBA" id="ARBA00000085"/>
    </source>
</evidence>
<evidence type="ECO:0000256" key="7">
    <source>
        <dbReference type="ARBA" id="ARBA00022840"/>
    </source>
</evidence>
<dbReference type="PANTHER" id="PTHR43065:SF10">
    <property type="entry name" value="PEROXIDE STRESS-ACTIVATED HISTIDINE KINASE MAK3"/>
    <property type="match status" value="1"/>
</dbReference>
<evidence type="ECO:0000313" key="10">
    <source>
        <dbReference type="EMBL" id="CAA9251549.1"/>
    </source>
</evidence>
<dbReference type="AlphaFoldDB" id="A0A6J4IIF3"/>
<keyword evidence="7" id="KW-0067">ATP-binding</keyword>
<evidence type="ECO:0000259" key="9">
    <source>
        <dbReference type="PROSITE" id="PS50109"/>
    </source>
</evidence>
<dbReference type="PRINTS" id="PR00344">
    <property type="entry name" value="BCTRLSENSOR"/>
</dbReference>
<reference evidence="10" key="1">
    <citation type="submission" date="2020-02" db="EMBL/GenBank/DDBJ databases">
        <authorList>
            <person name="Meier V. D."/>
        </authorList>
    </citation>
    <scope>NUCLEOTIDE SEQUENCE</scope>
    <source>
        <strain evidence="10">AVDCRST_MAG63</strain>
    </source>
</reference>
<dbReference type="Pfam" id="PF02518">
    <property type="entry name" value="HATPase_c"/>
    <property type="match status" value="1"/>
</dbReference>
<evidence type="ECO:0000256" key="3">
    <source>
        <dbReference type="ARBA" id="ARBA00022553"/>
    </source>
</evidence>
<keyword evidence="6 10" id="KW-0418">Kinase</keyword>
<dbReference type="GO" id="GO:0000155">
    <property type="term" value="F:phosphorelay sensor kinase activity"/>
    <property type="evidence" value="ECO:0007669"/>
    <property type="project" value="InterPro"/>
</dbReference>
<dbReference type="InterPro" id="IPR003594">
    <property type="entry name" value="HATPase_dom"/>
</dbReference>
<dbReference type="Pfam" id="PF00512">
    <property type="entry name" value="HisKA"/>
    <property type="match status" value="1"/>
</dbReference>
<name>A0A6J4IIF3_9BACT</name>
<evidence type="ECO:0000256" key="8">
    <source>
        <dbReference type="ARBA" id="ARBA00023012"/>
    </source>
</evidence>
<dbReference type="EMBL" id="CADCTO010000249">
    <property type="protein sequence ID" value="CAA9251549.1"/>
    <property type="molecule type" value="Genomic_DNA"/>
</dbReference>
<dbReference type="Gene3D" id="3.30.565.10">
    <property type="entry name" value="Histidine kinase-like ATPase, C-terminal domain"/>
    <property type="match status" value="1"/>
</dbReference>
<dbReference type="InterPro" id="IPR036097">
    <property type="entry name" value="HisK_dim/P_sf"/>
</dbReference>
<dbReference type="SUPFAM" id="SSF55874">
    <property type="entry name" value="ATPase domain of HSP90 chaperone/DNA topoisomerase II/histidine kinase"/>
    <property type="match status" value="1"/>
</dbReference>
<dbReference type="SMART" id="SM00387">
    <property type="entry name" value="HATPase_c"/>
    <property type="match status" value="1"/>
</dbReference>
<dbReference type="InterPro" id="IPR036890">
    <property type="entry name" value="HATPase_C_sf"/>
</dbReference>
<dbReference type="CDD" id="cd00082">
    <property type="entry name" value="HisKA"/>
    <property type="match status" value="1"/>
</dbReference>
<dbReference type="Gene3D" id="3.30.450.40">
    <property type="match status" value="2"/>
</dbReference>
<sequence length="599" mass="63133">MTELSPIPGEERRERQLAALYELWRAVPYTAVDKLLQMLAERATAAMDAHTCSLLLRERGGDTMTVAASVGLAQDVAGSVKLLVGERIAGRVAATGQPVLLNSDPSTHPLLTESAGGDAVETRPEVESALCAPMLAADGGVLGVLCLSRLRPAERFTDGDLRVFSLFAAQAGSVIAQVRVGADRARREQELAALGQVAEAIRAQLPEEALLQNLAEGVQEVIGFERCQVWRRPREGDDWDLVAGRGFARGAHVGGGGGGQALWLPDGLRDIKRARLVAEVAAEQPEAARFFGDLGVKAGVVAPLLVRGACAAIVLADISAGNELFLSEMTATLQRFAGHVSVALENARLFAELEQAGRDAAAMEREMARTAGLAALGQLAATVAHELRNPLCSIKGAAQFLLTECGAEGEDSTVRDFLSIVVEEVNGLSRMTTDLLEFARPSPPRPERCDLVAVARNEVDFLRAELDAQDISIQESYAAPAWIDGDSAQLGRALRNLLLNGAQAMSQGGRLSVSVQPSGDRPDGGVPGYALAVTDSGTGVPEAIRDRLWEPFFTTKAKGTGLGLAQVRQMVEAHGGDISVGDAPGGGALFTIRLPGARA</sequence>
<dbReference type="Gene3D" id="1.10.287.130">
    <property type="match status" value="1"/>
</dbReference>
<dbReference type="PROSITE" id="PS50109">
    <property type="entry name" value="HIS_KIN"/>
    <property type="match status" value="1"/>
</dbReference>
<dbReference type="SMART" id="SM00065">
    <property type="entry name" value="GAF"/>
    <property type="match status" value="2"/>
</dbReference>
<protein>
    <recommendedName>
        <fullName evidence="2">histidine kinase</fullName>
        <ecNumber evidence="2">2.7.13.3</ecNumber>
    </recommendedName>
</protein>
<dbReference type="InterPro" id="IPR003018">
    <property type="entry name" value="GAF"/>
</dbReference>
<dbReference type="GO" id="GO:0005524">
    <property type="term" value="F:ATP binding"/>
    <property type="evidence" value="ECO:0007669"/>
    <property type="project" value="UniProtKB-KW"/>
</dbReference>
<dbReference type="SMART" id="SM00388">
    <property type="entry name" value="HisKA"/>
    <property type="match status" value="1"/>
</dbReference>
<dbReference type="InterPro" id="IPR004358">
    <property type="entry name" value="Sig_transdc_His_kin-like_C"/>
</dbReference>
<evidence type="ECO:0000256" key="6">
    <source>
        <dbReference type="ARBA" id="ARBA00022777"/>
    </source>
</evidence>
<evidence type="ECO:0000256" key="2">
    <source>
        <dbReference type="ARBA" id="ARBA00012438"/>
    </source>
</evidence>
<dbReference type="SUPFAM" id="SSF55781">
    <property type="entry name" value="GAF domain-like"/>
    <property type="match status" value="2"/>
</dbReference>
<comment type="catalytic activity">
    <reaction evidence="1">
        <text>ATP + protein L-histidine = ADP + protein N-phospho-L-histidine.</text>
        <dbReference type="EC" id="2.7.13.3"/>
    </reaction>
</comment>
<evidence type="ECO:0000256" key="4">
    <source>
        <dbReference type="ARBA" id="ARBA00022679"/>
    </source>
</evidence>
<keyword evidence="4" id="KW-0808">Transferase</keyword>
<keyword evidence="8" id="KW-0902">Two-component regulatory system</keyword>
<evidence type="ECO:0000256" key="5">
    <source>
        <dbReference type="ARBA" id="ARBA00022741"/>
    </source>
</evidence>
<proteinExistence type="predicted"/>
<accession>A0A6J4IIF3</accession>
<dbReference type="PANTHER" id="PTHR43065">
    <property type="entry name" value="SENSOR HISTIDINE KINASE"/>
    <property type="match status" value="1"/>
</dbReference>
<dbReference type="SUPFAM" id="SSF47384">
    <property type="entry name" value="Homodimeric domain of signal transducing histidine kinase"/>
    <property type="match status" value="1"/>
</dbReference>
<gene>
    <name evidence="10" type="ORF">AVDCRST_MAG63-2025</name>
</gene>
<keyword evidence="5" id="KW-0547">Nucleotide-binding</keyword>
<dbReference type="InterPro" id="IPR003661">
    <property type="entry name" value="HisK_dim/P_dom"/>
</dbReference>
<feature type="domain" description="Histidine kinase" evidence="9">
    <location>
        <begin position="382"/>
        <end position="598"/>
    </location>
</feature>
<organism evidence="10">
    <name type="scientific">uncultured Armatimonadetes bacterium</name>
    <dbReference type="NCBI Taxonomy" id="157466"/>
    <lineage>
        <taxon>Bacteria</taxon>
        <taxon>Bacillati</taxon>
        <taxon>Armatimonadota</taxon>
        <taxon>environmental samples</taxon>
    </lineage>
</organism>
<dbReference type="EC" id="2.7.13.3" evidence="2"/>
<dbReference type="InterPro" id="IPR005467">
    <property type="entry name" value="His_kinase_dom"/>
</dbReference>
<dbReference type="Pfam" id="PF01590">
    <property type="entry name" value="GAF"/>
    <property type="match status" value="2"/>
</dbReference>
<dbReference type="InterPro" id="IPR029016">
    <property type="entry name" value="GAF-like_dom_sf"/>
</dbReference>